<comment type="caution">
    <text evidence="2">The sequence shown here is derived from an EMBL/GenBank/DDBJ whole genome shotgun (WGS) entry which is preliminary data.</text>
</comment>
<dbReference type="Pfam" id="PF03478">
    <property type="entry name" value="Beta-prop_KIB1-4"/>
    <property type="match status" value="2"/>
</dbReference>
<dbReference type="PANTHER" id="PTHR33127">
    <property type="entry name" value="TRANSMEMBRANE PROTEIN"/>
    <property type="match status" value="1"/>
</dbReference>
<dbReference type="AlphaFoldDB" id="A0AAV8FCT2"/>
<dbReference type="EMBL" id="JAMFTS010000002">
    <property type="protein sequence ID" value="KAJ4791053.1"/>
    <property type="molecule type" value="Genomic_DNA"/>
</dbReference>
<feature type="domain" description="KIB1-4 beta-propeller" evidence="1">
    <location>
        <begin position="38"/>
        <end position="289"/>
    </location>
</feature>
<accession>A0AAV8FCT2</accession>
<reference evidence="2" key="1">
    <citation type="submission" date="2022-08" db="EMBL/GenBank/DDBJ databases">
        <authorList>
            <person name="Marques A."/>
        </authorList>
    </citation>
    <scope>NUCLEOTIDE SEQUENCE</scope>
    <source>
        <strain evidence="2">RhyPub2mFocal</strain>
        <tissue evidence="2">Leaves</tissue>
    </source>
</reference>
<organism evidence="2 3">
    <name type="scientific">Rhynchospora pubera</name>
    <dbReference type="NCBI Taxonomy" id="906938"/>
    <lineage>
        <taxon>Eukaryota</taxon>
        <taxon>Viridiplantae</taxon>
        <taxon>Streptophyta</taxon>
        <taxon>Embryophyta</taxon>
        <taxon>Tracheophyta</taxon>
        <taxon>Spermatophyta</taxon>
        <taxon>Magnoliopsida</taxon>
        <taxon>Liliopsida</taxon>
        <taxon>Poales</taxon>
        <taxon>Cyperaceae</taxon>
        <taxon>Cyperoideae</taxon>
        <taxon>Rhynchosporeae</taxon>
        <taxon>Rhynchospora</taxon>
    </lineage>
</organism>
<evidence type="ECO:0000313" key="3">
    <source>
        <dbReference type="Proteomes" id="UP001140206"/>
    </source>
</evidence>
<dbReference type="Proteomes" id="UP001140206">
    <property type="component" value="Chromosome 2"/>
</dbReference>
<evidence type="ECO:0000313" key="2">
    <source>
        <dbReference type="EMBL" id="KAJ4791053.1"/>
    </source>
</evidence>
<name>A0AAV8FCT2_9POAL</name>
<proteinExistence type="predicted"/>
<dbReference type="PANTHER" id="PTHR33127:SF97">
    <property type="entry name" value="OS08G0448300 PROTEIN"/>
    <property type="match status" value="1"/>
</dbReference>
<feature type="domain" description="KIB1-4 beta-propeller" evidence="1">
    <location>
        <begin position="451"/>
        <end position="663"/>
    </location>
</feature>
<evidence type="ECO:0000259" key="1">
    <source>
        <dbReference type="Pfam" id="PF03478"/>
    </source>
</evidence>
<dbReference type="InterPro" id="IPR005174">
    <property type="entry name" value="KIB1-4_b-propeller"/>
</dbReference>
<sequence>MEGEMVGCKDENSLPHSFGSRPWLFVMHGTRKKTCTFFDPINNSMEERILPEFFQGKACLGCYGEWILFSNELTRECFFLNTISFSKIYIPPPSDSLDFISGTVSISSPPNTSNCVVVLICSSKTFLLVFSLGTTSWNKVPINYLNENMSSLMGASVIHNERLFALTSRDETLAIDVPSLARGCVEMTVINRLKLCPMPYYWFVFLVKCAGDLFSIALHSYGRGQLVTHVEVRRLELSSKGCNEMHWRRVQDIGGHTFFLSGNYGGSLPANMAWGAQCNCIYFPMNCGDGMRLYKFCLDDQILNYTFLPENNAGLERLLWAFPTNIMQTLEEDSLNSFGVAETKETDSTIIGKDDENKMVISRRWDELQIDLLELLLPRLSLVDCLQFASVCKEWSYASSSVQKGKVWPWLMHLPNFKYRSCKFFDPFYCKEYALKSDALDAQDHLALRFSKGGWVVITEGNHRVFILNPFTAQVINLPSLDNYIFDGIPFMSLPASPDFVVYGFFFQMYGEYVVISSWRPGEEEWVSHEFRSSSPFFPSSNNPVLFQGEFYCLGRKGELGVFNPEMESWNVLCKPEPVHLAVPWYGDEYCHLLELNGELISVFREDDIKKPIHLFKLNQSEMVWKKVEHLGNMTLFVDRRNSIAIPALEKKYVNRIYIPKFEGNKDSKKVIFYSMEDNRYHPCVQTHTVEEPVTCVWMEPNLHLHKS</sequence>
<protein>
    <submittedName>
        <fullName evidence="2">F-box protein family-like</fullName>
    </submittedName>
</protein>
<keyword evidence="3" id="KW-1185">Reference proteome</keyword>
<gene>
    <name evidence="2" type="ORF">LUZ62_042299</name>
</gene>